<dbReference type="SUPFAM" id="SSF50156">
    <property type="entry name" value="PDZ domain-like"/>
    <property type="match status" value="1"/>
</dbReference>
<name>A0A1I8ICK5_9PLAT</name>
<reference evidence="4" key="1">
    <citation type="submission" date="2016-11" db="UniProtKB">
        <authorList>
            <consortium name="WormBaseParasite"/>
        </authorList>
    </citation>
    <scope>IDENTIFICATION</scope>
</reference>
<dbReference type="Gene3D" id="2.30.42.10">
    <property type="match status" value="1"/>
</dbReference>
<organism evidence="3 4">
    <name type="scientific">Macrostomum lignano</name>
    <dbReference type="NCBI Taxonomy" id="282301"/>
    <lineage>
        <taxon>Eukaryota</taxon>
        <taxon>Metazoa</taxon>
        <taxon>Spiralia</taxon>
        <taxon>Lophotrochozoa</taxon>
        <taxon>Platyhelminthes</taxon>
        <taxon>Rhabditophora</taxon>
        <taxon>Macrostomorpha</taxon>
        <taxon>Macrostomida</taxon>
        <taxon>Macrostomidae</taxon>
        <taxon>Macrostomum</taxon>
    </lineage>
</organism>
<feature type="region of interest" description="Disordered" evidence="1">
    <location>
        <begin position="177"/>
        <end position="196"/>
    </location>
</feature>
<dbReference type="InterPro" id="IPR036034">
    <property type="entry name" value="PDZ_sf"/>
</dbReference>
<dbReference type="PROSITE" id="PS50106">
    <property type="entry name" value="PDZ"/>
    <property type="match status" value="1"/>
</dbReference>
<dbReference type="InterPro" id="IPR001478">
    <property type="entry name" value="PDZ"/>
</dbReference>
<evidence type="ECO:0000259" key="2">
    <source>
        <dbReference type="PROSITE" id="PS50106"/>
    </source>
</evidence>
<dbReference type="AlphaFoldDB" id="A0A1I8ICK5"/>
<feature type="region of interest" description="Disordered" evidence="1">
    <location>
        <begin position="113"/>
        <end position="136"/>
    </location>
</feature>
<feature type="region of interest" description="Disordered" evidence="1">
    <location>
        <begin position="235"/>
        <end position="262"/>
    </location>
</feature>
<evidence type="ECO:0000313" key="3">
    <source>
        <dbReference type="Proteomes" id="UP000095280"/>
    </source>
</evidence>
<protein>
    <submittedName>
        <fullName evidence="4">PDZ domain-containing protein</fullName>
    </submittedName>
</protein>
<evidence type="ECO:0000256" key="1">
    <source>
        <dbReference type="SAM" id="MobiDB-lite"/>
    </source>
</evidence>
<evidence type="ECO:0000313" key="4">
    <source>
        <dbReference type="WBParaSite" id="maker-uti_cns_0011440-snap-gene-0.4-mRNA-1"/>
    </source>
</evidence>
<accession>A0A1I8ICK5</accession>
<proteinExistence type="predicted"/>
<keyword evidence="3" id="KW-1185">Reference proteome</keyword>
<feature type="domain" description="PDZ" evidence="2">
    <location>
        <begin position="142"/>
        <end position="225"/>
    </location>
</feature>
<dbReference type="WBParaSite" id="maker-uti_cns_0011440-snap-gene-0.4-mRNA-1">
    <property type="protein sequence ID" value="maker-uti_cns_0011440-snap-gene-0.4-mRNA-1"/>
    <property type="gene ID" value="maker-uti_cns_0011440-snap-gene-0.4"/>
</dbReference>
<dbReference type="Proteomes" id="UP000095280">
    <property type="component" value="Unplaced"/>
</dbReference>
<sequence length="262" mass="27378">INSPQVNGQVLLGKSHLNAAPLIIGCQTRRIKLVIVRRPGNIASMAVKARAAAIQPASGLRAGEPQTAGNVNQPRANWERLAVGGLRALDQRPPAAANGALGVIRCDSPPVALEEDDEIGPETSAPQEQPTPKIGPYGAEYSCTLVKGKQGLGFAIMERNFNDELGIYVKHITDGGPAGGRWHPADRGSPPAGQRVRAGEATYDEALDRLRSMTGVVRITVGRKIDPATAAAAAAAAAAAQRGGSDSEEGGSIGHDEERRNR</sequence>
<feature type="compositionally biased region" description="Low complexity" evidence="1">
    <location>
        <begin position="235"/>
        <end position="244"/>
    </location>
</feature>